<dbReference type="InterPro" id="IPR001138">
    <property type="entry name" value="Zn2Cys6_DnaBD"/>
</dbReference>
<dbReference type="AlphaFoldDB" id="A0AAN7GTB9"/>
<sequence length="732" mass="81145">MANSNNGAGPSQPVRFVDHDESGLPVKRRQVARACEECRKKKKRCRHFSNGDDADSNAPDVQPGPEPKRQRSHAPSRSSTKPLDWDVSDAAVQLLRFFSQVHDKPTLSSPDGAQTSLETPQPERAPQFLGETNPQGILAEATMTADGDKRIGVSIPVWAASDSRENSPPAENTPSGSVHNQEERDGPPVTQNVRFAVSNGDGKWVSVQDLTTSTLISQILSSVEFTAAILPSDSEWSRLRDIYLQKLQPIFPAFEESTLLDLPKETLVRELIQASVCLAVSTDPDAQGYLNLGDPQHRRAVDHKEYSRVMANLINTRIRSPDLPVLYSLQILAVTCLYWQPDNIQERSGPSTLFSRLVSVVHIHGIHLAGHKTGPGPSDNNGRQIFKCLYALDRLLSAFSGRPVMFHNDDIERPTWDNDDRPSFRLFMSLILLLDEVIEMYRPRPKLCYIDIPVYESMALDVGAQDEPEGILTTLEVFYHAIGVLSVRMGRDRFVAAPEQPGSSDQSYRHLPPSHVNARRSHSSDRILDVTSEYKLSPMPFIPYALSLSLSVAYRKWRFSKLPVFKTRGKADFQKVLAVLRDYSKTWGNAYLSVKLGDAVVKNLERGEAFLRWRYANKNSSEAPEGMTAATPGVPITPTSVPSPLTCLLNGPIYPAGPSSMSTLDHMQSFSGMVPDAFPALSSFTLSEDVSANDSLIFDSWDKNFTQMIDNSFASYLDPGNPFGSGQYLGLM</sequence>
<dbReference type="GO" id="GO:0000981">
    <property type="term" value="F:DNA-binding transcription factor activity, RNA polymerase II-specific"/>
    <property type="evidence" value="ECO:0007669"/>
    <property type="project" value="InterPro"/>
</dbReference>
<dbReference type="InterPro" id="IPR007219">
    <property type="entry name" value="XnlR_reg_dom"/>
</dbReference>
<organism evidence="8 9">
    <name type="scientific">Podospora fimiseda</name>
    <dbReference type="NCBI Taxonomy" id="252190"/>
    <lineage>
        <taxon>Eukaryota</taxon>
        <taxon>Fungi</taxon>
        <taxon>Dikarya</taxon>
        <taxon>Ascomycota</taxon>
        <taxon>Pezizomycotina</taxon>
        <taxon>Sordariomycetes</taxon>
        <taxon>Sordariomycetidae</taxon>
        <taxon>Sordariales</taxon>
        <taxon>Podosporaceae</taxon>
        <taxon>Podospora</taxon>
    </lineage>
</organism>
<keyword evidence="3" id="KW-0238">DNA-binding</keyword>
<keyword evidence="4" id="KW-0804">Transcription</keyword>
<reference evidence="8" key="1">
    <citation type="journal article" date="2023" name="Mol. Phylogenet. Evol.">
        <title>Genome-scale phylogeny and comparative genomics of the fungal order Sordariales.</title>
        <authorList>
            <person name="Hensen N."/>
            <person name="Bonometti L."/>
            <person name="Westerberg I."/>
            <person name="Brannstrom I.O."/>
            <person name="Guillou S."/>
            <person name="Cros-Aarteil S."/>
            <person name="Calhoun S."/>
            <person name="Haridas S."/>
            <person name="Kuo A."/>
            <person name="Mondo S."/>
            <person name="Pangilinan J."/>
            <person name="Riley R."/>
            <person name="LaButti K."/>
            <person name="Andreopoulos B."/>
            <person name="Lipzen A."/>
            <person name="Chen C."/>
            <person name="Yan M."/>
            <person name="Daum C."/>
            <person name="Ng V."/>
            <person name="Clum A."/>
            <person name="Steindorff A."/>
            <person name="Ohm R.A."/>
            <person name="Martin F."/>
            <person name="Silar P."/>
            <person name="Natvig D.O."/>
            <person name="Lalanne C."/>
            <person name="Gautier V."/>
            <person name="Ament-Velasquez S.L."/>
            <person name="Kruys A."/>
            <person name="Hutchinson M.I."/>
            <person name="Powell A.J."/>
            <person name="Barry K."/>
            <person name="Miller A.N."/>
            <person name="Grigoriev I.V."/>
            <person name="Debuchy R."/>
            <person name="Gladieux P."/>
            <person name="Hiltunen Thoren M."/>
            <person name="Johannesson H."/>
        </authorList>
    </citation>
    <scope>NUCLEOTIDE SEQUENCE</scope>
    <source>
        <strain evidence="8">CBS 990.96</strain>
    </source>
</reference>
<evidence type="ECO:0000256" key="6">
    <source>
        <dbReference type="SAM" id="MobiDB-lite"/>
    </source>
</evidence>
<reference evidence="8" key="2">
    <citation type="submission" date="2023-05" db="EMBL/GenBank/DDBJ databases">
        <authorList>
            <consortium name="Lawrence Berkeley National Laboratory"/>
            <person name="Steindorff A."/>
            <person name="Hensen N."/>
            <person name="Bonometti L."/>
            <person name="Westerberg I."/>
            <person name="Brannstrom I.O."/>
            <person name="Guillou S."/>
            <person name="Cros-Aarteil S."/>
            <person name="Calhoun S."/>
            <person name="Haridas S."/>
            <person name="Kuo A."/>
            <person name="Mondo S."/>
            <person name="Pangilinan J."/>
            <person name="Riley R."/>
            <person name="Labutti K."/>
            <person name="Andreopoulos B."/>
            <person name="Lipzen A."/>
            <person name="Chen C."/>
            <person name="Yanf M."/>
            <person name="Daum C."/>
            <person name="Ng V."/>
            <person name="Clum A."/>
            <person name="Ohm R."/>
            <person name="Martin F."/>
            <person name="Silar P."/>
            <person name="Natvig D."/>
            <person name="Lalanne C."/>
            <person name="Gautier V."/>
            <person name="Ament-Velasquez S.L."/>
            <person name="Kruys A."/>
            <person name="Hutchinson M.I."/>
            <person name="Powell A.J."/>
            <person name="Barry K."/>
            <person name="Miller A.N."/>
            <person name="Grigoriev I.V."/>
            <person name="Debuchy R."/>
            <person name="Gladieux P."/>
            <person name="Thoren M.H."/>
            <person name="Johannesson H."/>
        </authorList>
    </citation>
    <scope>NUCLEOTIDE SEQUENCE</scope>
    <source>
        <strain evidence="8">CBS 990.96</strain>
    </source>
</reference>
<dbReference type="SMART" id="SM00906">
    <property type="entry name" value="Fungal_trans"/>
    <property type="match status" value="1"/>
</dbReference>
<dbReference type="CDD" id="cd12148">
    <property type="entry name" value="fungal_TF_MHR"/>
    <property type="match status" value="1"/>
</dbReference>
<evidence type="ECO:0000256" key="2">
    <source>
        <dbReference type="ARBA" id="ARBA00023015"/>
    </source>
</evidence>
<keyword evidence="5" id="KW-0539">Nucleus</keyword>
<dbReference type="GO" id="GO:0008270">
    <property type="term" value="F:zinc ion binding"/>
    <property type="evidence" value="ECO:0007669"/>
    <property type="project" value="InterPro"/>
</dbReference>
<feature type="compositionally biased region" description="Polar residues" evidence="6">
    <location>
        <begin position="106"/>
        <end position="119"/>
    </location>
</feature>
<evidence type="ECO:0000256" key="3">
    <source>
        <dbReference type="ARBA" id="ARBA00023125"/>
    </source>
</evidence>
<evidence type="ECO:0000256" key="5">
    <source>
        <dbReference type="ARBA" id="ARBA00023242"/>
    </source>
</evidence>
<evidence type="ECO:0000259" key="7">
    <source>
        <dbReference type="SMART" id="SM00906"/>
    </source>
</evidence>
<evidence type="ECO:0000313" key="8">
    <source>
        <dbReference type="EMBL" id="KAK4224103.1"/>
    </source>
</evidence>
<evidence type="ECO:0000313" key="9">
    <source>
        <dbReference type="Proteomes" id="UP001301958"/>
    </source>
</evidence>
<comment type="caution">
    <text evidence="8">The sequence shown here is derived from an EMBL/GenBank/DDBJ whole genome shotgun (WGS) entry which is preliminary data.</text>
</comment>
<feature type="compositionally biased region" description="Polar residues" evidence="6">
    <location>
        <begin position="169"/>
        <end position="179"/>
    </location>
</feature>
<evidence type="ECO:0000256" key="4">
    <source>
        <dbReference type="ARBA" id="ARBA00023163"/>
    </source>
</evidence>
<keyword evidence="9" id="KW-1185">Reference proteome</keyword>
<dbReference type="CDD" id="cd00067">
    <property type="entry name" value="GAL4"/>
    <property type="match status" value="1"/>
</dbReference>
<accession>A0AAN7GTB9</accession>
<gene>
    <name evidence="8" type="ORF">QBC38DRAFT_27285</name>
</gene>
<evidence type="ECO:0000256" key="1">
    <source>
        <dbReference type="ARBA" id="ARBA00022833"/>
    </source>
</evidence>
<feature type="region of interest" description="Disordered" evidence="6">
    <location>
        <begin position="160"/>
        <end position="189"/>
    </location>
</feature>
<keyword evidence="1" id="KW-0862">Zinc</keyword>
<name>A0AAN7GTB9_9PEZI</name>
<dbReference type="PANTHER" id="PTHR47171">
    <property type="entry name" value="FARA-RELATED"/>
    <property type="match status" value="1"/>
</dbReference>
<dbReference type="Proteomes" id="UP001301958">
    <property type="component" value="Unassembled WGS sequence"/>
</dbReference>
<proteinExistence type="predicted"/>
<dbReference type="GO" id="GO:0006351">
    <property type="term" value="P:DNA-templated transcription"/>
    <property type="evidence" value="ECO:0007669"/>
    <property type="project" value="InterPro"/>
</dbReference>
<feature type="region of interest" description="Disordered" evidence="6">
    <location>
        <begin position="1"/>
        <end position="85"/>
    </location>
</feature>
<feature type="region of interest" description="Disordered" evidence="6">
    <location>
        <begin position="498"/>
        <end position="519"/>
    </location>
</feature>
<keyword evidence="2" id="KW-0805">Transcription regulation</keyword>
<dbReference type="InterPro" id="IPR052073">
    <property type="entry name" value="Amide_Lactam_Regulators"/>
</dbReference>
<protein>
    <recommendedName>
        <fullName evidence="7">Xylanolytic transcriptional activator regulatory domain-containing protein</fullName>
    </recommendedName>
</protein>
<dbReference type="EMBL" id="MU865404">
    <property type="protein sequence ID" value="KAK4224103.1"/>
    <property type="molecule type" value="Genomic_DNA"/>
</dbReference>
<feature type="region of interest" description="Disordered" evidence="6">
    <location>
        <begin position="103"/>
        <end position="130"/>
    </location>
</feature>
<feature type="domain" description="Xylanolytic transcriptional activator regulatory" evidence="7">
    <location>
        <begin position="350"/>
        <end position="420"/>
    </location>
</feature>
<dbReference type="GO" id="GO:0003677">
    <property type="term" value="F:DNA binding"/>
    <property type="evidence" value="ECO:0007669"/>
    <property type="project" value="UniProtKB-KW"/>
</dbReference>